<feature type="region of interest" description="Disordered" evidence="1">
    <location>
        <begin position="1"/>
        <end position="57"/>
    </location>
</feature>
<feature type="compositionally biased region" description="Polar residues" evidence="1">
    <location>
        <begin position="10"/>
        <end position="25"/>
    </location>
</feature>
<feature type="compositionally biased region" description="Basic residues" evidence="1">
    <location>
        <begin position="31"/>
        <end position="49"/>
    </location>
</feature>
<feature type="non-terminal residue" evidence="2">
    <location>
        <position position="1"/>
    </location>
</feature>
<sequence>NCQKKKTSSRRPTTAQKYKQASCKIQESPKSRHRGVKKKMKKSQNRRSQKNCGIQTKHQIFQNQLTEAELRNQNQ</sequence>
<evidence type="ECO:0000313" key="2">
    <source>
        <dbReference type="EMBL" id="JAP07155.1"/>
    </source>
</evidence>
<organism evidence="2">
    <name type="scientific">Solanum chacoense</name>
    <name type="common">Chaco potato</name>
    <dbReference type="NCBI Taxonomy" id="4108"/>
    <lineage>
        <taxon>Eukaryota</taxon>
        <taxon>Viridiplantae</taxon>
        <taxon>Streptophyta</taxon>
        <taxon>Embryophyta</taxon>
        <taxon>Tracheophyta</taxon>
        <taxon>Spermatophyta</taxon>
        <taxon>Magnoliopsida</taxon>
        <taxon>eudicotyledons</taxon>
        <taxon>Gunneridae</taxon>
        <taxon>Pentapetalae</taxon>
        <taxon>asterids</taxon>
        <taxon>lamiids</taxon>
        <taxon>Solanales</taxon>
        <taxon>Solanaceae</taxon>
        <taxon>Solanoideae</taxon>
        <taxon>Solaneae</taxon>
        <taxon>Solanum</taxon>
    </lineage>
</organism>
<accession>A0A0V0GGP9</accession>
<evidence type="ECO:0000256" key="1">
    <source>
        <dbReference type="SAM" id="MobiDB-lite"/>
    </source>
</evidence>
<reference evidence="2" key="1">
    <citation type="submission" date="2015-12" db="EMBL/GenBank/DDBJ databases">
        <title>Gene expression during late stages of embryo sac development: a critical building block for successful pollen-pistil interactions.</title>
        <authorList>
            <person name="Liu Y."/>
            <person name="Joly V."/>
            <person name="Sabar M."/>
            <person name="Matton D.P."/>
        </authorList>
    </citation>
    <scope>NUCLEOTIDE SEQUENCE</scope>
</reference>
<proteinExistence type="predicted"/>
<dbReference type="EMBL" id="GEDG01039343">
    <property type="protein sequence ID" value="JAP07155.1"/>
    <property type="molecule type" value="Transcribed_RNA"/>
</dbReference>
<protein>
    <submittedName>
        <fullName evidence="2">Putative ovule protein</fullName>
    </submittedName>
</protein>
<name>A0A0V0GGP9_SOLCH</name>
<dbReference type="AlphaFoldDB" id="A0A0V0GGP9"/>